<dbReference type="EMBL" id="JAGMUV010000021">
    <property type="protein sequence ID" value="KAH7124516.1"/>
    <property type="molecule type" value="Genomic_DNA"/>
</dbReference>
<feature type="domain" description="NACHT-NTPase and P-loop NTPases N-terminal" evidence="1">
    <location>
        <begin position="7"/>
        <end position="132"/>
    </location>
</feature>
<dbReference type="AlphaFoldDB" id="A0A9P9IL81"/>
<dbReference type="Proteomes" id="UP000738349">
    <property type="component" value="Unassembled WGS sequence"/>
</dbReference>
<dbReference type="InterPro" id="IPR031352">
    <property type="entry name" value="SesA"/>
</dbReference>
<name>A0A9P9IL81_9HYPO</name>
<gene>
    <name evidence="2" type="ORF">EDB81DRAFT_663955</name>
</gene>
<evidence type="ECO:0000313" key="2">
    <source>
        <dbReference type="EMBL" id="KAH7124516.1"/>
    </source>
</evidence>
<reference evidence="2" key="1">
    <citation type="journal article" date="2021" name="Nat. Commun.">
        <title>Genetic determinants of endophytism in the Arabidopsis root mycobiome.</title>
        <authorList>
            <person name="Mesny F."/>
            <person name="Miyauchi S."/>
            <person name="Thiergart T."/>
            <person name="Pickel B."/>
            <person name="Atanasova L."/>
            <person name="Karlsson M."/>
            <person name="Huettel B."/>
            <person name="Barry K.W."/>
            <person name="Haridas S."/>
            <person name="Chen C."/>
            <person name="Bauer D."/>
            <person name="Andreopoulos W."/>
            <person name="Pangilinan J."/>
            <person name="LaButti K."/>
            <person name="Riley R."/>
            <person name="Lipzen A."/>
            <person name="Clum A."/>
            <person name="Drula E."/>
            <person name="Henrissat B."/>
            <person name="Kohler A."/>
            <person name="Grigoriev I.V."/>
            <person name="Martin F.M."/>
            <person name="Hacquard S."/>
        </authorList>
    </citation>
    <scope>NUCLEOTIDE SEQUENCE</scope>
    <source>
        <strain evidence="2">MPI-CAGE-AT-0147</strain>
    </source>
</reference>
<proteinExistence type="predicted"/>
<organism evidence="2 3">
    <name type="scientific">Dactylonectria macrodidyma</name>
    <dbReference type="NCBI Taxonomy" id="307937"/>
    <lineage>
        <taxon>Eukaryota</taxon>
        <taxon>Fungi</taxon>
        <taxon>Dikarya</taxon>
        <taxon>Ascomycota</taxon>
        <taxon>Pezizomycotina</taxon>
        <taxon>Sordariomycetes</taxon>
        <taxon>Hypocreomycetidae</taxon>
        <taxon>Hypocreales</taxon>
        <taxon>Nectriaceae</taxon>
        <taxon>Dactylonectria</taxon>
    </lineage>
</organism>
<accession>A0A9P9IL81</accession>
<dbReference type="Pfam" id="PF17107">
    <property type="entry name" value="SesA"/>
    <property type="match status" value="1"/>
</dbReference>
<sequence>MDPLSVITSTITVIQAISSTYKAIQHLRGLPNEFNEVNRNLPLAQHTLGLARNQLQGLVLDGSSKKALQPLVSGCEEKAKMLQDIFEKVEKGMKNAEDGSVLDFYRSSLLRLGKAHRVETLMQGILRGLDALATNQLFKTATQSQMAQLKGAIDQLSNVKSSVADSDFEGSVTQNIATGGTGYQSVISGQDHKINSGGGKQFNAHTMTFGTE</sequence>
<dbReference type="OrthoDB" id="195446at2759"/>
<keyword evidence="3" id="KW-1185">Reference proteome</keyword>
<evidence type="ECO:0000313" key="3">
    <source>
        <dbReference type="Proteomes" id="UP000738349"/>
    </source>
</evidence>
<comment type="caution">
    <text evidence="2">The sequence shown here is derived from an EMBL/GenBank/DDBJ whole genome shotgun (WGS) entry which is preliminary data.</text>
</comment>
<evidence type="ECO:0000259" key="1">
    <source>
        <dbReference type="Pfam" id="PF17107"/>
    </source>
</evidence>
<protein>
    <submittedName>
        <fullName evidence="2">WD domain-containing protein</fullName>
    </submittedName>
</protein>